<comment type="similarity">
    <text evidence="1">Belongs to the four-carbon acid sugar kinase family.</text>
</comment>
<dbReference type="InterPro" id="IPR042213">
    <property type="entry name" value="NBD_C_sf"/>
</dbReference>
<evidence type="ECO:0000256" key="4">
    <source>
        <dbReference type="ARBA" id="ARBA00022777"/>
    </source>
</evidence>
<feature type="domain" description="Four-carbon acid sugar kinase nucleotide binding" evidence="8">
    <location>
        <begin position="264"/>
        <end position="428"/>
    </location>
</feature>
<sequence>MSGHARVPRPLVGVVADDITGAGDIGVMFAKHGYAVRIFGAGTDLSTLPQRLAGRRTDVIIIDTDSRMDAPSVAYAKVRRATAALVRAGCGLFWKKTCSVFRGNVGPEFDALFDELDHGFALAVAAFPKNGRATRDGCHYVHGRPLAESEFARDPVHPRTESNLVADLQRQTGRKVGLIPLAVIRRGPEAIRAAMGEAQAAGVAYALCDGETQADLAAIARAAAAERVLLGSSALAEELPAVWEPVTPYSPLAGLELDDAAGVLVIAGSVMPQTQAQVAAAEAAGARVFTLTSEEALRDPAGAAAQLARAAADGLRAGANVVVRSENRPDAVDAARALGASLGMDGVAVSRRISAVLASVAKAALAETGARRLITLGGDTSAAVCRELGVDETVVLAEIAPGLPSSLVPGERPLLLVLKSGSFGGPEFVNEAIAHLSGLGR</sequence>
<dbReference type="RefSeq" id="WP_209468085.1">
    <property type="nucleotide sequence ID" value="NZ_JAGGLG010000042.1"/>
</dbReference>
<evidence type="ECO:0000256" key="5">
    <source>
        <dbReference type="ARBA" id="ARBA00022840"/>
    </source>
</evidence>
<keyword evidence="3" id="KW-0547">Nucleotide-binding</keyword>
<keyword evidence="2" id="KW-0808">Transferase</keyword>
<evidence type="ECO:0000256" key="1">
    <source>
        <dbReference type="ARBA" id="ARBA00005715"/>
    </source>
</evidence>
<evidence type="ECO:0000256" key="6">
    <source>
        <dbReference type="ARBA" id="ARBA00023277"/>
    </source>
</evidence>
<dbReference type="Pfam" id="PF17042">
    <property type="entry name" value="NBD_C"/>
    <property type="match status" value="1"/>
</dbReference>
<evidence type="ECO:0000313" key="9">
    <source>
        <dbReference type="EMBL" id="MBP2019982.1"/>
    </source>
</evidence>
<comment type="caution">
    <text evidence="9">The sequence shown here is derived from an EMBL/GenBank/DDBJ whole genome shotgun (WGS) entry which is preliminary data.</text>
</comment>
<name>A0ABS4JWR6_9FIRM</name>
<dbReference type="Gene3D" id="3.40.980.20">
    <property type="entry name" value="Four-carbon acid sugar kinase, nucleotide binding domain"/>
    <property type="match status" value="1"/>
</dbReference>
<reference evidence="9 10" key="1">
    <citation type="submission" date="2021-03" db="EMBL/GenBank/DDBJ databases">
        <title>Genomic Encyclopedia of Type Strains, Phase IV (KMG-IV): sequencing the most valuable type-strain genomes for metagenomic binning, comparative biology and taxonomic classification.</title>
        <authorList>
            <person name="Goeker M."/>
        </authorList>
    </citation>
    <scope>NUCLEOTIDE SEQUENCE [LARGE SCALE GENOMIC DNA]</scope>
    <source>
        <strain evidence="9 10">DSM 27138</strain>
    </source>
</reference>
<dbReference type="Pfam" id="PF07005">
    <property type="entry name" value="SBD_N"/>
    <property type="match status" value="1"/>
</dbReference>
<dbReference type="InterPro" id="IPR010737">
    <property type="entry name" value="4-carb_acid_sugar_kinase_N"/>
</dbReference>
<feature type="domain" description="Four-carbon acid sugar kinase N-terminal" evidence="7">
    <location>
        <begin position="13"/>
        <end position="239"/>
    </location>
</feature>
<dbReference type="InterPro" id="IPR037051">
    <property type="entry name" value="4-carb_acid_sugar_kinase_N_sf"/>
</dbReference>
<dbReference type="InterPro" id="IPR031475">
    <property type="entry name" value="NBD_C"/>
</dbReference>
<dbReference type="Proteomes" id="UP001519289">
    <property type="component" value="Unassembled WGS sequence"/>
</dbReference>
<dbReference type="Gene3D" id="3.40.50.10840">
    <property type="entry name" value="Putative sugar-binding, N-terminal domain"/>
    <property type="match status" value="1"/>
</dbReference>
<organism evidence="9 10">
    <name type="scientific">Symbiobacterium terraclitae</name>
    <dbReference type="NCBI Taxonomy" id="557451"/>
    <lineage>
        <taxon>Bacteria</taxon>
        <taxon>Bacillati</taxon>
        <taxon>Bacillota</taxon>
        <taxon>Clostridia</taxon>
        <taxon>Eubacteriales</taxon>
        <taxon>Symbiobacteriaceae</taxon>
        <taxon>Symbiobacterium</taxon>
    </lineage>
</organism>
<keyword evidence="5" id="KW-0067">ATP-binding</keyword>
<evidence type="ECO:0000313" key="10">
    <source>
        <dbReference type="Proteomes" id="UP001519289"/>
    </source>
</evidence>
<dbReference type="EMBL" id="JAGGLG010000042">
    <property type="protein sequence ID" value="MBP2019982.1"/>
    <property type="molecule type" value="Genomic_DNA"/>
</dbReference>
<accession>A0ABS4JWR6</accession>
<gene>
    <name evidence="9" type="ORF">J2Z79_003429</name>
</gene>
<evidence type="ECO:0000256" key="2">
    <source>
        <dbReference type="ARBA" id="ARBA00022679"/>
    </source>
</evidence>
<evidence type="ECO:0000259" key="7">
    <source>
        <dbReference type="Pfam" id="PF07005"/>
    </source>
</evidence>
<evidence type="ECO:0000259" key="8">
    <source>
        <dbReference type="Pfam" id="PF17042"/>
    </source>
</evidence>
<protein>
    <submittedName>
        <fullName evidence="9">Uncharacterized protein YgbK (DUF1537 family)</fullName>
    </submittedName>
</protein>
<dbReference type="SUPFAM" id="SSF142764">
    <property type="entry name" value="YgbK-like"/>
    <property type="match status" value="1"/>
</dbReference>
<proteinExistence type="inferred from homology"/>
<keyword evidence="10" id="KW-1185">Reference proteome</keyword>
<keyword evidence="4" id="KW-0418">Kinase</keyword>
<keyword evidence="6" id="KW-0119">Carbohydrate metabolism</keyword>
<evidence type="ECO:0000256" key="3">
    <source>
        <dbReference type="ARBA" id="ARBA00022741"/>
    </source>
</evidence>